<keyword evidence="2" id="KW-1185">Reference proteome</keyword>
<dbReference type="AlphaFoldDB" id="A0A7X2S9I0"/>
<gene>
    <name evidence="1" type="ORF">GKZ89_20430</name>
</gene>
<evidence type="ECO:0000313" key="1">
    <source>
        <dbReference type="EMBL" id="MTH55762.1"/>
    </source>
</evidence>
<protein>
    <submittedName>
        <fullName evidence="1">Uncharacterized protein</fullName>
    </submittedName>
</protein>
<reference evidence="1 2" key="1">
    <citation type="journal article" date="2017" name="Int. J. Syst. Evol. Microbiol.">
        <title>Bacillus mangrovi sp. nov., isolated from a sediment sample from a mangrove forest.</title>
        <authorList>
            <person name="Gupta V."/>
            <person name="Singh P.K."/>
            <person name="Korpole S."/>
            <person name="Tanuku N.R.S."/>
            <person name="Pinnaka A.K."/>
        </authorList>
    </citation>
    <scope>NUCLEOTIDE SEQUENCE [LARGE SCALE GENOMIC DNA]</scope>
    <source>
        <strain evidence="1 2">KCTC 33872</strain>
    </source>
</reference>
<evidence type="ECO:0000313" key="2">
    <source>
        <dbReference type="Proteomes" id="UP000434639"/>
    </source>
</evidence>
<proteinExistence type="predicted"/>
<name>A0A7X2S9I0_9BACI</name>
<accession>A0A7X2S9I0</accession>
<dbReference type="RefSeq" id="WP_155114259.1">
    <property type="nucleotide sequence ID" value="NZ_WMIB01000040.1"/>
</dbReference>
<dbReference type="Proteomes" id="UP000434639">
    <property type="component" value="Unassembled WGS sequence"/>
</dbReference>
<comment type="caution">
    <text evidence="1">The sequence shown here is derived from an EMBL/GenBank/DDBJ whole genome shotgun (WGS) entry which is preliminary data.</text>
</comment>
<organism evidence="1 2">
    <name type="scientific">Metabacillus mangrovi</name>
    <dbReference type="NCBI Taxonomy" id="1491830"/>
    <lineage>
        <taxon>Bacteria</taxon>
        <taxon>Bacillati</taxon>
        <taxon>Bacillota</taxon>
        <taxon>Bacilli</taxon>
        <taxon>Bacillales</taxon>
        <taxon>Bacillaceae</taxon>
        <taxon>Metabacillus</taxon>
    </lineage>
</organism>
<dbReference type="OrthoDB" id="5638364at2"/>
<sequence>MKINFTKQQYHTLLKMLYLSTWVGAREEHEEQADEFFDLENYVLSFAETFGVEHLVDYDSLENEYYASRQLDEELEDIIADYEEEVFWDKLCALLARRDLMKEEGGLAAYSPEQRFERLMEIEEKYHQYFEEFGLEKLKME</sequence>
<dbReference type="EMBL" id="WMIB01000040">
    <property type="protein sequence ID" value="MTH55762.1"/>
    <property type="molecule type" value="Genomic_DNA"/>
</dbReference>